<gene>
    <name evidence="8" type="ORF">S23_22370</name>
</gene>
<dbReference type="Pfam" id="PF13505">
    <property type="entry name" value="OMP_b-brl"/>
    <property type="match status" value="1"/>
</dbReference>
<evidence type="ECO:0000259" key="7">
    <source>
        <dbReference type="Pfam" id="PF13505"/>
    </source>
</evidence>
<dbReference type="GO" id="GO:0009279">
    <property type="term" value="C:cell outer membrane"/>
    <property type="evidence" value="ECO:0007669"/>
    <property type="project" value="UniProtKB-SubCell"/>
</dbReference>
<dbReference type="EMBL" id="AP012279">
    <property type="protein sequence ID" value="BAL75450.1"/>
    <property type="molecule type" value="Genomic_DNA"/>
</dbReference>
<keyword evidence="2 6" id="KW-0732">Signal</keyword>
<dbReference type="PANTHER" id="PTHR34001">
    <property type="entry name" value="BLL7405 PROTEIN"/>
    <property type="match status" value="1"/>
</dbReference>
<evidence type="ECO:0000256" key="4">
    <source>
        <dbReference type="ARBA" id="ARBA00023237"/>
    </source>
</evidence>
<evidence type="ECO:0000256" key="5">
    <source>
        <dbReference type="ARBA" id="ARBA00038306"/>
    </source>
</evidence>
<organism evidence="8 9">
    <name type="scientific">Bradyrhizobium cosmicum</name>
    <dbReference type="NCBI Taxonomy" id="1404864"/>
    <lineage>
        <taxon>Bacteria</taxon>
        <taxon>Pseudomonadati</taxon>
        <taxon>Pseudomonadota</taxon>
        <taxon>Alphaproteobacteria</taxon>
        <taxon>Hyphomicrobiales</taxon>
        <taxon>Nitrobacteraceae</taxon>
        <taxon>Bradyrhizobium</taxon>
    </lineage>
</organism>
<dbReference type="Gene3D" id="2.40.160.20">
    <property type="match status" value="1"/>
</dbReference>
<dbReference type="Proteomes" id="UP000007886">
    <property type="component" value="Chromosome"/>
</dbReference>
<proteinExistence type="inferred from homology"/>
<evidence type="ECO:0000256" key="3">
    <source>
        <dbReference type="ARBA" id="ARBA00023136"/>
    </source>
</evidence>
<keyword evidence="4" id="KW-0998">Cell outer membrane</keyword>
<dbReference type="KEGG" id="brs:S23_22370"/>
<feature type="signal peptide" evidence="6">
    <location>
        <begin position="1"/>
        <end position="21"/>
    </location>
</feature>
<dbReference type="PANTHER" id="PTHR34001:SF3">
    <property type="entry name" value="BLL7405 PROTEIN"/>
    <property type="match status" value="1"/>
</dbReference>
<protein>
    <recommendedName>
        <fullName evidence="7">Outer membrane protein beta-barrel domain-containing protein</fullName>
    </recommendedName>
</protein>
<dbReference type="AlphaFoldDB" id="A0AAI8MC07"/>
<evidence type="ECO:0000313" key="8">
    <source>
        <dbReference type="EMBL" id="BAL75450.1"/>
    </source>
</evidence>
<dbReference type="SUPFAM" id="SSF56925">
    <property type="entry name" value="OMPA-like"/>
    <property type="match status" value="1"/>
</dbReference>
<dbReference type="InterPro" id="IPR051692">
    <property type="entry name" value="OMP-like"/>
</dbReference>
<comment type="subcellular location">
    <subcellularLocation>
        <location evidence="1">Cell outer membrane</location>
    </subcellularLocation>
</comment>
<evidence type="ECO:0000313" key="9">
    <source>
        <dbReference type="Proteomes" id="UP000007886"/>
    </source>
</evidence>
<sequence>MKRIVIGMAAAMSLFATGALAADLAARPYVKAPVMVDPVWSWTGFYVGANGGYSWGRSRSDVSYFNTATGAPIVPPAGSITSASFDMNGGVAGGQAGYNWQSTNWVFGIEGDLQWSGEKGSTGYVCGITSIAGGPCLPGLTFAPAGLGSATTLTIDQHLQWFGTVRGRVGILATPKVLFYGTGGLAFGEIKTTGTMTGFTPAGVAVASVGSNSTTRAGWTVGAGVEGKITQNWSAKLEYLYMDLGRFGSGPFTLAPASTIGANVSSHFTDHILRAGINYQFSGPVVAKY</sequence>
<evidence type="ECO:0000256" key="2">
    <source>
        <dbReference type="ARBA" id="ARBA00022729"/>
    </source>
</evidence>
<name>A0AAI8MC07_9BRAD</name>
<dbReference type="InterPro" id="IPR011250">
    <property type="entry name" value="OMP/PagP_B-barrel"/>
</dbReference>
<reference evidence="8 9" key="1">
    <citation type="journal article" date="2012" name="Microbes Environ.">
        <title>Complete genome sequence of Bradyrhizobium sp. S23321: insights into symbiosis evolution in soil oligotrophs.</title>
        <authorList>
            <person name="Okubo T."/>
            <person name="Tsukui T."/>
            <person name="Maita H."/>
            <person name="Okamoto S."/>
            <person name="Oshima K."/>
            <person name="Fujisawa T."/>
            <person name="Saito A."/>
            <person name="Futamata H."/>
            <person name="Hattori R."/>
            <person name="Shimomura Y."/>
            <person name="Haruta S."/>
            <person name="Morimoto S."/>
            <person name="Wang Y."/>
            <person name="Sakai Y."/>
            <person name="Hattori M."/>
            <person name="Aizawa S."/>
            <person name="Nagashima K.V.P."/>
            <person name="Masuda S."/>
            <person name="Hattori T."/>
            <person name="Yamashita A."/>
            <person name="Bao Z."/>
            <person name="Hayatsu M."/>
            <person name="Kajiya-Kanegae H."/>
            <person name="Yoshinaga I."/>
            <person name="Sakamoto K."/>
            <person name="Toyota K."/>
            <person name="Nakao M."/>
            <person name="Kohara M."/>
            <person name="Anda M."/>
            <person name="Niwa R."/>
            <person name="Jung-Hwan P."/>
            <person name="Sameshima-Saito R."/>
            <person name="Tokuda S."/>
            <person name="Yamamoto S."/>
            <person name="Yamamoto S."/>
            <person name="Yokoyama T."/>
            <person name="Akutsu T."/>
            <person name="Nakamura Y."/>
            <person name="Nakahira-Yanaka Y."/>
            <person name="Takada Hoshino Y."/>
            <person name="Hirakawa H."/>
            <person name="Mitsui H."/>
            <person name="Terasawa K."/>
            <person name="Itakura M."/>
            <person name="Sato S."/>
            <person name="Ikeda-Ohtsubo W."/>
            <person name="Sakakura N."/>
            <person name="Kaminuma E."/>
            <person name="Minamisawa K."/>
        </authorList>
    </citation>
    <scope>NUCLEOTIDE SEQUENCE [LARGE SCALE GENOMIC DNA]</scope>
    <source>
        <strain evidence="8 9">S23321</strain>
    </source>
</reference>
<dbReference type="InterPro" id="IPR027385">
    <property type="entry name" value="Beta-barrel_OMP"/>
</dbReference>
<accession>A0AAI8MC07</accession>
<feature type="chain" id="PRO_5042469807" description="Outer membrane protein beta-barrel domain-containing protein" evidence="6">
    <location>
        <begin position="22"/>
        <end position="289"/>
    </location>
</feature>
<evidence type="ECO:0000256" key="6">
    <source>
        <dbReference type="SAM" id="SignalP"/>
    </source>
</evidence>
<comment type="similarity">
    <text evidence="5">Belongs to the Omp25/RopB family.</text>
</comment>
<keyword evidence="9" id="KW-1185">Reference proteome</keyword>
<keyword evidence="3" id="KW-0472">Membrane</keyword>
<dbReference type="RefSeq" id="WP_015684779.1">
    <property type="nucleotide sequence ID" value="NC_017082.1"/>
</dbReference>
<feature type="domain" description="Outer membrane protein beta-barrel" evidence="7">
    <location>
        <begin position="10"/>
        <end position="268"/>
    </location>
</feature>
<evidence type="ECO:0000256" key="1">
    <source>
        <dbReference type="ARBA" id="ARBA00004442"/>
    </source>
</evidence>